<feature type="region of interest" description="Disordered" evidence="3">
    <location>
        <begin position="313"/>
        <end position="333"/>
    </location>
</feature>
<dbReference type="eggNOG" id="ENOG502QSDI">
    <property type="taxonomic scope" value="Eukaryota"/>
</dbReference>
<dbReference type="GeneID" id="17254410"/>
<evidence type="ECO:0000256" key="3">
    <source>
        <dbReference type="SAM" id="MobiDB-lite"/>
    </source>
</evidence>
<dbReference type="KEGG" id="ehx:EMIHUDRAFT_120942"/>
<protein>
    <recommendedName>
        <fullName evidence="4">DUF4200 domain-containing protein</fullName>
    </recommendedName>
</protein>
<dbReference type="AlphaFoldDB" id="A0A0D3IAH5"/>
<feature type="region of interest" description="Disordered" evidence="3">
    <location>
        <begin position="56"/>
        <end position="83"/>
    </location>
</feature>
<dbReference type="PANTHER" id="PTHR21683:SF3">
    <property type="entry name" value="CILIA AND FLAGELLA ASSOCIATED PROTEIN 100"/>
    <property type="match status" value="1"/>
</dbReference>
<dbReference type="InterPro" id="IPR025252">
    <property type="entry name" value="DUF4200"/>
</dbReference>
<organism evidence="5 6">
    <name type="scientific">Emiliania huxleyi (strain CCMP1516)</name>
    <dbReference type="NCBI Taxonomy" id="280463"/>
    <lineage>
        <taxon>Eukaryota</taxon>
        <taxon>Haptista</taxon>
        <taxon>Haptophyta</taxon>
        <taxon>Prymnesiophyceae</taxon>
        <taxon>Isochrysidales</taxon>
        <taxon>Noelaerhabdaceae</taxon>
        <taxon>Emiliania</taxon>
    </lineage>
</organism>
<accession>A0A0D3IAH5</accession>
<dbReference type="InterPro" id="IPR051147">
    <property type="entry name" value="CFAP_domain-containing"/>
</dbReference>
<dbReference type="STRING" id="2903.R1D0V1"/>
<sequence>MAEAERNPFRMPTDAEVFALREEEASLKLKTRLVQRAVQLNGARCHPFTRKQARRAEAAAREAASAKPTLHLAAAAPRERRQDKENMAEFLAKKREMFLERARQREEALKKSESLLEEDALRFDQFLKDNDAKAVAAIKKAEAETKAKTDKMIEIRHLNGEIAQVKSDTSKLEEQLEDCKRYKAFLDKLTPTEWFEEQQEAQRQRREDAWAAKEEARRVMCYERAAVDAAQQIDREREEEEELMYFQEPQQLLDRFTALEESNLFLIQNSQETEEALEELKVKLQVAQAKMVDDAAGLQGQIDSLAGQVAAEEEKRRGLAERSGAGGGTQEQTLHELNQKVAEVYKAIFSESDNSLGTLQMLTNIESRLEELLAAIDTMPQDEVEAAQRQKEKERRERVRKVKQAEAAKAAEERIQRAIRRSQEPVARRTGKPIMFRSYLPQSKPKEAVAEKLETGPEKLETDLDFYLNLP</sequence>
<dbReference type="EnsemblProtists" id="EOD08260">
    <property type="protein sequence ID" value="EOD08260"/>
    <property type="gene ID" value="EMIHUDRAFT_120942"/>
</dbReference>
<dbReference type="Pfam" id="PF13863">
    <property type="entry name" value="DUF4200"/>
    <property type="match status" value="1"/>
</dbReference>
<keyword evidence="6" id="KW-1185">Reference proteome</keyword>
<dbReference type="RefSeq" id="XP_005760689.1">
    <property type="nucleotide sequence ID" value="XM_005760632.1"/>
</dbReference>
<feature type="coiled-coil region" evidence="2">
    <location>
        <begin position="384"/>
        <end position="421"/>
    </location>
</feature>
<evidence type="ECO:0000256" key="2">
    <source>
        <dbReference type="SAM" id="Coils"/>
    </source>
</evidence>
<evidence type="ECO:0000313" key="5">
    <source>
        <dbReference type="EnsemblProtists" id="EOD08260"/>
    </source>
</evidence>
<dbReference type="GO" id="GO:0005856">
    <property type="term" value="C:cytoskeleton"/>
    <property type="evidence" value="ECO:0007669"/>
    <property type="project" value="UniProtKB-ARBA"/>
</dbReference>
<proteinExistence type="predicted"/>
<dbReference type="Proteomes" id="UP000013827">
    <property type="component" value="Unassembled WGS sequence"/>
</dbReference>
<evidence type="ECO:0000256" key="1">
    <source>
        <dbReference type="ARBA" id="ARBA00023054"/>
    </source>
</evidence>
<dbReference type="HOGENOM" id="CLU_026271_0_1_1"/>
<dbReference type="PANTHER" id="PTHR21683">
    <property type="entry name" value="COILED-COIL DOMAIN-CONTAINING PROTEIN 42 LIKE-2-LIKE-RELATED"/>
    <property type="match status" value="1"/>
</dbReference>
<feature type="domain" description="DUF4200" evidence="4">
    <location>
        <begin position="81"/>
        <end position="191"/>
    </location>
</feature>
<reference evidence="6" key="1">
    <citation type="journal article" date="2013" name="Nature">
        <title>Pan genome of the phytoplankton Emiliania underpins its global distribution.</title>
        <authorList>
            <person name="Read B.A."/>
            <person name="Kegel J."/>
            <person name="Klute M.J."/>
            <person name="Kuo A."/>
            <person name="Lefebvre S.C."/>
            <person name="Maumus F."/>
            <person name="Mayer C."/>
            <person name="Miller J."/>
            <person name="Monier A."/>
            <person name="Salamov A."/>
            <person name="Young J."/>
            <person name="Aguilar M."/>
            <person name="Claverie J.M."/>
            <person name="Frickenhaus S."/>
            <person name="Gonzalez K."/>
            <person name="Herman E.K."/>
            <person name="Lin Y.C."/>
            <person name="Napier J."/>
            <person name="Ogata H."/>
            <person name="Sarno A.F."/>
            <person name="Shmutz J."/>
            <person name="Schroeder D."/>
            <person name="de Vargas C."/>
            <person name="Verret F."/>
            <person name="von Dassow P."/>
            <person name="Valentin K."/>
            <person name="Van de Peer Y."/>
            <person name="Wheeler G."/>
            <person name="Dacks J.B."/>
            <person name="Delwiche C.F."/>
            <person name="Dyhrman S.T."/>
            <person name="Glockner G."/>
            <person name="John U."/>
            <person name="Richards T."/>
            <person name="Worden A.Z."/>
            <person name="Zhang X."/>
            <person name="Grigoriev I.V."/>
            <person name="Allen A.E."/>
            <person name="Bidle K."/>
            <person name="Borodovsky M."/>
            <person name="Bowler C."/>
            <person name="Brownlee C."/>
            <person name="Cock J.M."/>
            <person name="Elias M."/>
            <person name="Gladyshev V.N."/>
            <person name="Groth M."/>
            <person name="Guda C."/>
            <person name="Hadaegh A."/>
            <person name="Iglesias-Rodriguez M.D."/>
            <person name="Jenkins J."/>
            <person name="Jones B.M."/>
            <person name="Lawson T."/>
            <person name="Leese F."/>
            <person name="Lindquist E."/>
            <person name="Lobanov A."/>
            <person name="Lomsadze A."/>
            <person name="Malik S.B."/>
            <person name="Marsh M.E."/>
            <person name="Mackinder L."/>
            <person name="Mock T."/>
            <person name="Mueller-Roeber B."/>
            <person name="Pagarete A."/>
            <person name="Parker M."/>
            <person name="Probert I."/>
            <person name="Quesneville H."/>
            <person name="Raines C."/>
            <person name="Rensing S.A."/>
            <person name="Riano-Pachon D.M."/>
            <person name="Richier S."/>
            <person name="Rokitta S."/>
            <person name="Shiraiwa Y."/>
            <person name="Soanes D.M."/>
            <person name="van der Giezen M."/>
            <person name="Wahlund T.M."/>
            <person name="Williams B."/>
            <person name="Wilson W."/>
            <person name="Wolfe G."/>
            <person name="Wurch L.L."/>
        </authorList>
    </citation>
    <scope>NUCLEOTIDE SEQUENCE</scope>
</reference>
<dbReference type="PaxDb" id="2903-EOD08260"/>
<name>A0A0D3IAH5_EMIH1</name>
<evidence type="ECO:0000259" key="4">
    <source>
        <dbReference type="Pfam" id="PF13863"/>
    </source>
</evidence>
<evidence type="ECO:0000313" key="6">
    <source>
        <dbReference type="Proteomes" id="UP000013827"/>
    </source>
</evidence>
<reference evidence="5" key="2">
    <citation type="submission" date="2024-10" db="UniProtKB">
        <authorList>
            <consortium name="EnsemblProtists"/>
        </authorList>
    </citation>
    <scope>IDENTIFICATION</scope>
</reference>
<keyword evidence="1 2" id="KW-0175">Coiled coil</keyword>